<dbReference type="Pfam" id="PF21974">
    <property type="entry name" value="SPN1_m3Gcap_bd"/>
    <property type="match status" value="1"/>
</dbReference>
<proteinExistence type="inferred from homology"/>
<feature type="compositionally biased region" description="Polar residues" evidence="10">
    <location>
        <begin position="1"/>
        <end position="10"/>
    </location>
</feature>
<feature type="compositionally biased region" description="Acidic residues" evidence="10">
    <location>
        <begin position="225"/>
        <end position="279"/>
    </location>
</feature>
<protein>
    <recommendedName>
        <fullName evidence="5">Snurportin-1</fullName>
    </recommendedName>
</protein>
<feature type="compositionally biased region" description="Low complexity" evidence="10">
    <location>
        <begin position="291"/>
        <end position="300"/>
    </location>
</feature>
<evidence type="ECO:0000256" key="6">
    <source>
        <dbReference type="ARBA" id="ARBA00022448"/>
    </source>
</evidence>
<dbReference type="InterPro" id="IPR017336">
    <property type="entry name" value="Snurportin-1"/>
</dbReference>
<dbReference type="GO" id="GO:0061015">
    <property type="term" value="P:snRNA import into nucleus"/>
    <property type="evidence" value="ECO:0007669"/>
    <property type="project" value="InterPro"/>
</dbReference>
<dbReference type="GO" id="GO:0005634">
    <property type="term" value="C:nucleus"/>
    <property type="evidence" value="ECO:0007669"/>
    <property type="project" value="UniProtKB-SubCell"/>
</dbReference>
<comment type="similarity">
    <text evidence="4">Belongs to the snurportin family.</text>
</comment>
<feature type="compositionally biased region" description="Low complexity" evidence="10">
    <location>
        <begin position="336"/>
        <end position="347"/>
    </location>
</feature>
<evidence type="ECO:0000313" key="14">
    <source>
        <dbReference type="Proteomes" id="UP000807716"/>
    </source>
</evidence>
<feature type="domain" description="Snurportin-1 m3G cap-binding" evidence="12">
    <location>
        <begin position="383"/>
        <end position="506"/>
    </location>
</feature>
<dbReference type="AlphaFoldDB" id="A0A9P6PWN8"/>
<accession>A0A9P6PWN8</accession>
<feature type="region of interest" description="Disordered" evidence="10">
    <location>
        <begin position="672"/>
        <end position="704"/>
    </location>
</feature>
<keyword evidence="7" id="KW-0963">Cytoplasm</keyword>
<dbReference type="PANTHER" id="PTHR13403">
    <property type="entry name" value="SNURPORTIN1 RNUT1 PROTEIN RNA, U TRANSPORTER 1"/>
    <property type="match status" value="1"/>
</dbReference>
<evidence type="ECO:0000256" key="9">
    <source>
        <dbReference type="ARBA" id="ARBA00023242"/>
    </source>
</evidence>
<dbReference type="InterPro" id="IPR047857">
    <property type="entry name" value="Snurportin1_C"/>
</dbReference>
<evidence type="ECO:0000256" key="8">
    <source>
        <dbReference type="ARBA" id="ARBA00022884"/>
    </source>
</evidence>
<keyword evidence="8" id="KW-0694">RNA-binding</keyword>
<feature type="region of interest" description="Disordered" evidence="10">
    <location>
        <begin position="214"/>
        <end position="383"/>
    </location>
</feature>
<evidence type="ECO:0000256" key="10">
    <source>
        <dbReference type="SAM" id="MobiDB-lite"/>
    </source>
</evidence>
<evidence type="ECO:0000256" key="1">
    <source>
        <dbReference type="ARBA" id="ARBA00003975"/>
    </source>
</evidence>
<reference evidence="13" key="1">
    <citation type="journal article" date="2020" name="Fungal Divers.">
        <title>Resolving the Mortierellaceae phylogeny through synthesis of multi-gene phylogenetics and phylogenomics.</title>
        <authorList>
            <person name="Vandepol N."/>
            <person name="Liber J."/>
            <person name="Desiro A."/>
            <person name="Na H."/>
            <person name="Kennedy M."/>
            <person name="Barry K."/>
            <person name="Grigoriev I.V."/>
            <person name="Miller A.N."/>
            <person name="O'Donnell K."/>
            <person name="Stajich J.E."/>
            <person name="Bonito G."/>
        </authorList>
    </citation>
    <scope>NUCLEOTIDE SEQUENCE</scope>
    <source>
        <strain evidence="13">BC1065</strain>
    </source>
</reference>
<comment type="subcellular location">
    <subcellularLocation>
        <location evidence="3">Cytoplasm</location>
    </subcellularLocation>
    <subcellularLocation>
        <location evidence="2">Nucleus</location>
    </subcellularLocation>
</comment>
<dbReference type="InterPro" id="IPR024721">
    <property type="entry name" value="Snurportin-1_N"/>
</dbReference>
<dbReference type="Gene3D" id="3.30.470.30">
    <property type="entry name" value="DNA ligase/mRNA capping enzyme"/>
    <property type="match status" value="2"/>
</dbReference>
<feature type="region of interest" description="Disordered" evidence="10">
    <location>
        <begin position="538"/>
        <end position="602"/>
    </location>
</feature>
<feature type="region of interest" description="Disordered" evidence="10">
    <location>
        <begin position="165"/>
        <end position="194"/>
    </location>
</feature>
<dbReference type="OrthoDB" id="10003593at2759"/>
<sequence length="824" mass="91559">MSDQLNANASQQQQQQQAMEKKLHTNAMLPGMQPMPQPLGVATPTSTAAAATSSSAAAHTLGAAVTGGTATTTTTTAYVSQVVAGEATTTTATTTSSLMPTTTMTATINTTVAAEVAARLSVDPMAAGPKVPRITKKPVEVVSHATVDALGDYLDSATHVRSFSAIQEQRRRESYKSGHLINKTMRQSQQERRRQALLEQTKRRHQLVNHARRLALFSSEGVGESSDEDEGSGLEEDEETRKDEEDDLQGEDDDSDDEEEEEDDDEDEEDDGEEQDDADGTTTKRRKAKKQQQQQQQQQQRKGRGDRPATTAGDGDGLLILHRDSATRMKQKRRLSSGSESESTTTRRGGDMTDMLSPKKPRLQRPSPMPKRKRTPKNPFKDQLMIPEPMTEIPDDLDTNYYIIPIPTGHRCFLISSDGRTTARLPSGQLLVSAFESCLPAGSSTYKGNRKTDYCILDCVYSPRSRTFWTLDIMCWRGHPVYECETEFRFWWLRGKLAEIESLQQRWIQTQTRTFETEETKRRLKWTKRQDRNARRWQYKQGQERLQQQQQQTKEQQQQPQQRHQQQKPVEGQLGQETAVGSSSSSTTISSSSHRLQDKSGVTAVDVAMEDDEDGESLSDTGMELEDLTALERPGKEYIRREFWPISFTPLPYFNASTDLVRLLAESMHVSPSVALPSPSSSTTPSPQQQHQLSAARIPTTTPPSLMSVALPTRSTTLHTHLGTMALSGEIAEAAALFPAHDLDQRRRQETTLVAEQAAGLAFYNKKTMYVLGTTPLCGWVAMEQIGDVFFGEEGGVGAVPGTRAVEGREIEMEGALERITLSM</sequence>
<evidence type="ECO:0000259" key="11">
    <source>
        <dbReference type="Pfam" id="PF11538"/>
    </source>
</evidence>
<comment type="function">
    <text evidence="1">Functions as an U snRNP-specific nuclear import adapter. Involved in the trimethylguanosine (m3G)-cap-dependent nuclear import of U snRNPs. Binds specifically to the terminal m3G-cap U snRNAs.</text>
</comment>
<organism evidence="13 14">
    <name type="scientific">Actinomortierella ambigua</name>
    <dbReference type="NCBI Taxonomy" id="1343610"/>
    <lineage>
        <taxon>Eukaryota</taxon>
        <taxon>Fungi</taxon>
        <taxon>Fungi incertae sedis</taxon>
        <taxon>Mucoromycota</taxon>
        <taxon>Mortierellomycotina</taxon>
        <taxon>Mortierellomycetes</taxon>
        <taxon>Mortierellales</taxon>
        <taxon>Mortierellaceae</taxon>
        <taxon>Actinomortierella</taxon>
    </lineage>
</organism>
<keyword evidence="9" id="KW-0539">Nucleus</keyword>
<dbReference type="CDD" id="cd09232">
    <property type="entry name" value="Snurportin-1_C"/>
    <property type="match status" value="1"/>
</dbReference>
<evidence type="ECO:0000256" key="3">
    <source>
        <dbReference type="ARBA" id="ARBA00004496"/>
    </source>
</evidence>
<keyword evidence="6" id="KW-0813">Transport</keyword>
<dbReference type="SUPFAM" id="SSF56091">
    <property type="entry name" value="DNA ligase/mRNA capping enzyme, catalytic domain"/>
    <property type="match status" value="1"/>
</dbReference>
<feature type="region of interest" description="Disordered" evidence="10">
    <location>
        <begin position="1"/>
        <end position="20"/>
    </location>
</feature>
<dbReference type="Pfam" id="PF11538">
    <property type="entry name" value="Snurportin1"/>
    <property type="match status" value="1"/>
</dbReference>
<feature type="compositionally biased region" description="Low complexity" evidence="10">
    <location>
        <begin position="539"/>
        <end position="564"/>
    </location>
</feature>
<dbReference type="EMBL" id="JAAAJB010000564">
    <property type="protein sequence ID" value="KAG0253703.1"/>
    <property type="molecule type" value="Genomic_DNA"/>
</dbReference>
<dbReference type="Proteomes" id="UP000807716">
    <property type="component" value="Unassembled WGS sequence"/>
</dbReference>
<evidence type="ECO:0000313" key="13">
    <source>
        <dbReference type="EMBL" id="KAG0253703.1"/>
    </source>
</evidence>
<evidence type="ECO:0000256" key="4">
    <source>
        <dbReference type="ARBA" id="ARBA00007540"/>
    </source>
</evidence>
<comment type="caution">
    <text evidence="13">The sequence shown here is derived from an EMBL/GenBank/DDBJ whole genome shotgun (WGS) entry which is preliminary data.</text>
</comment>
<evidence type="ECO:0000259" key="12">
    <source>
        <dbReference type="Pfam" id="PF21974"/>
    </source>
</evidence>
<dbReference type="GO" id="GO:0005737">
    <property type="term" value="C:cytoplasm"/>
    <property type="evidence" value="ECO:0007669"/>
    <property type="project" value="UniProtKB-SubCell"/>
</dbReference>
<evidence type="ECO:0000256" key="7">
    <source>
        <dbReference type="ARBA" id="ARBA00022490"/>
    </source>
</evidence>
<dbReference type="PANTHER" id="PTHR13403:SF6">
    <property type="entry name" value="SNURPORTIN-1"/>
    <property type="match status" value="1"/>
</dbReference>
<evidence type="ECO:0000256" key="5">
    <source>
        <dbReference type="ARBA" id="ARBA00016034"/>
    </source>
</evidence>
<name>A0A9P6PWN8_9FUNG</name>
<dbReference type="GO" id="GO:0003723">
    <property type="term" value="F:RNA binding"/>
    <property type="evidence" value="ECO:0007669"/>
    <property type="project" value="UniProtKB-KW"/>
</dbReference>
<gene>
    <name evidence="13" type="ORF">DFQ27_007266</name>
</gene>
<evidence type="ECO:0000256" key="2">
    <source>
        <dbReference type="ARBA" id="ARBA00004123"/>
    </source>
</evidence>
<feature type="domain" description="Snurportin-1 N-terminal" evidence="11">
    <location>
        <begin position="184"/>
        <end position="213"/>
    </location>
</feature>
<feature type="compositionally biased region" description="Low complexity" evidence="10">
    <location>
        <begin position="582"/>
        <end position="593"/>
    </location>
</feature>
<feature type="compositionally biased region" description="Low complexity" evidence="10">
    <location>
        <begin position="672"/>
        <end position="694"/>
    </location>
</feature>
<keyword evidence="14" id="KW-1185">Reference proteome</keyword>